<keyword evidence="7 11" id="KW-1133">Transmembrane helix</keyword>
<dbReference type="Proteomes" id="UP000076837">
    <property type="component" value="Unassembled WGS sequence"/>
</dbReference>
<feature type="transmembrane region" description="Helical" evidence="11">
    <location>
        <begin position="768"/>
        <end position="788"/>
    </location>
</feature>
<keyword evidence="6 11" id="KW-0812">Transmembrane</keyword>
<evidence type="ECO:0000256" key="7">
    <source>
        <dbReference type="ARBA" id="ARBA00022989"/>
    </source>
</evidence>
<evidence type="ECO:0000313" key="14">
    <source>
        <dbReference type="Proteomes" id="UP000076837"/>
    </source>
</evidence>
<dbReference type="AlphaFoldDB" id="A0A163IXU1"/>
<dbReference type="GO" id="GO:0005634">
    <property type="term" value="C:nucleus"/>
    <property type="evidence" value="ECO:0007669"/>
    <property type="project" value="UniProtKB-SubCell"/>
</dbReference>
<comment type="subcellular location">
    <subcellularLocation>
        <location evidence="3">Chromosome</location>
        <location evidence="3">Centromere</location>
    </subcellularLocation>
    <subcellularLocation>
        <location evidence="2">Membrane</location>
        <topology evidence="2">Multi-pass membrane protein</topology>
    </subcellularLocation>
    <subcellularLocation>
        <location evidence="1">Nucleus</location>
    </subcellularLocation>
</comment>
<evidence type="ECO:0000256" key="8">
    <source>
        <dbReference type="ARBA" id="ARBA00023136"/>
    </source>
</evidence>
<dbReference type="EMBL" id="JYNV01000117">
    <property type="protein sequence ID" value="KZM26015.1"/>
    <property type="molecule type" value="Genomic_DNA"/>
</dbReference>
<dbReference type="PANTHER" id="PTHR48208:SF2">
    <property type="entry name" value="CENTROMERE PROTEIN I"/>
    <property type="match status" value="1"/>
</dbReference>
<evidence type="ECO:0000256" key="4">
    <source>
        <dbReference type="ARBA" id="ARBA00005470"/>
    </source>
</evidence>
<dbReference type="InterPro" id="IPR012485">
    <property type="entry name" value="CENP-I"/>
</dbReference>
<dbReference type="GO" id="GO:0000939">
    <property type="term" value="C:inner kinetochore"/>
    <property type="evidence" value="ECO:0007669"/>
    <property type="project" value="TreeGrafter"/>
</dbReference>
<feature type="transmembrane region" description="Helical" evidence="11">
    <location>
        <begin position="731"/>
        <end position="756"/>
    </location>
</feature>
<organism evidence="13 14">
    <name type="scientific">Didymella rabiei</name>
    <name type="common">Chickpea ascochyta blight fungus</name>
    <name type="synonym">Mycosphaerella rabiei</name>
    <dbReference type="NCBI Taxonomy" id="5454"/>
    <lineage>
        <taxon>Eukaryota</taxon>
        <taxon>Fungi</taxon>
        <taxon>Dikarya</taxon>
        <taxon>Ascomycota</taxon>
        <taxon>Pezizomycotina</taxon>
        <taxon>Dothideomycetes</taxon>
        <taxon>Pleosporomycetidae</taxon>
        <taxon>Pleosporales</taxon>
        <taxon>Pleosporineae</taxon>
        <taxon>Didymellaceae</taxon>
        <taxon>Ascochyta</taxon>
    </lineage>
</organism>
<dbReference type="Pfam" id="PF01284">
    <property type="entry name" value="MARVEL"/>
    <property type="match status" value="1"/>
</dbReference>
<name>A0A163IXU1_DIDRA</name>
<evidence type="ECO:0000256" key="6">
    <source>
        <dbReference type="ARBA" id="ARBA00022692"/>
    </source>
</evidence>
<sequence>MPSIADELPSLSDALESLHKASRTPAKQRAVKVSGVVDTICRHAFADGLDEDALETVVHIAARKTELDQTSVTTLVKNLYPAQRVSGHVIITIVAALGQGKGKPAPGTQDSLVRWLILVHEIIDDASVLSRLYGVLFGMLDTISIRTSLCHLLSLITRRKHVKPFRIQQLLELSRGLGNEPPLQGLLRVYKDYYPDIILGNASTSRKSFAPQPDAEWRARVLTIRETLTAADTFISEQHNGFKVARHGPKKAMASGIPDVHTYFATESSVTLEGIDDVQSFVERLDRIEPPGQLISFLTDPLLQKFVELRPTPILSARAGLWLATCLEEQVNLAGRNAEDLAFSARLFDGLLRHAQYSKTLLPMVPIFLKEFLSTWNGHEHADVVLALLAYIPGNSFKDLYSEYFLIAEQILSRVSPSSCTLLVSFYTTLLQHRVSALAQQRPIQHQPAPSSPEQHFVKDLVAHVATFSTSLALSLPPDAGAELTSSILSCWELLSTSSKPHVIPIILPPMHLIYHLLQSSSADVVSRICGIIGNYKQAFDEHPRPVKHYYPSEVTDGLNWCLRDIYNFFWVARGLVVADQKSVGMHCDPGLRSSLNDYLSGLDRGYAIGHAFGLSNNAWLASMSSAAWHALEEQEIDREGYDRGGIRWHKGPVSQQSLAILKNGGVNVDWEGASGYKVFVLNWLAERGLGGLRELIQFKQSRTTTPKTPSLFFCTNPTASNIVKIILSRLLFLILRVAQFVFAAVVLGLTAYFMYERTRHGVGPFGRTLFAIIWASLSILFPIIWMIPTKSTMAFYGSDLVFTAGWAAAFALLVGWFDGTNCGSAWYWAGISLSRGNHCGQWRAAQAFSFLSLVVWFTTFVLGVVTYYRLACQPVVNEGPGKSFGGRRSRV</sequence>
<keyword evidence="8 11" id="KW-0472">Membrane</keyword>
<comment type="caution">
    <text evidence="13">The sequence shown here is derived from an EMBL/GenBank/DDBJ whole genome shotgun (WGS) entry which is preliminary data.</text>
</comment>
<protein>
    <submittedName>
        <fullName evidence="13">Centromere complex assembly</fullName>
    </submittedName>
</protein>
<accession>A0A163IXU1</accession>
<evidence type="ECO:0000256" key="9">
    <source>
        <dbReference type="ARBA" id="ARBA00023242"/>
    </source>
</evidence>
<dbReference type="GO" id="GO:0016020">
    <property type="term" value="C:membrane"/>
    <property type="evidence" value="ECO:0007669"/>
    <property type="project" value="UniProtKB-SubCell"/>
</dbReference>
<dbReference type="SUPFAM" id="SSF48371">
    <property type="entry name" value="ARM repeat"/>
    <property type="match status" value="1"/>
</dbReference>
<evidence type="ECO:0000256" key="2">
    <source>
        <dbReference type="ARBA" id="ARBA00004141"/>
    </source>
</evidence>
<dbReference type="CDD" id="cd22647">
    <property type="entry name" value="CTF3_NTD_HEAT"/>
    <property type="match status" value="1"/>
</dbReference>
<evidence type="ECO:0000256" key="3">
    <source>
        <dbReference type="ARBA" id="ARBA00004584"/>
    </source>
</evidence>
<evidence type="ECO:0000256" key="5">
    <source>
        <dbReference type="ARBA" id="ARBA00022454"/>
    </source>
</evidence>
<feature type="transmembrane region" description="Helical" evidence="11">
    <location>
        <begin position="851"/>
        <end position="871"/>
    </location>
</feature>
<evidence type="ECO:0000259" key="12">
    <source>
        <dbReference type="Pfam" id="PF01284"/>
    </source>
</evidence>
<dbReference type="Pfam" id="PF07778">
    <property type="entry name" value="CENP-I"/>
    <property type="match status" value="1"/>
</dbReference>
<gene>
    <name evidence="13" type="ORF">ST47_g2844</name>
</gene>
<comment type="similarity">
    <text evidence="4">Belongs to the CENP-I/CTF3 family.</text>
</comment>
<reference evidence="13 14" key="1">
    <citation type="journal article" date="2016" name="Sci. Rep.">
        <title>Draft genome sequencing and secretome analysis of fungal phytopathogen Ascochyta rabiei provides insight into the necrotrophic effector repertoire.</title>
        <authorList>
            <person name="Verma S."/>
            <person name="Gazara R.K."/>
            <person name="Nizam S."/>
            <person name="Parween S."/>
            <person name="Chattopadhyay D."/>
            <person name="Verma P.K."/>
        </authorList>
    </citation>
    <scope>NUCLEOTIDE SEQUENCE [LARGE SCALE GENOMIC DNA]</scope>
    <source>
        <strain evidence="13 14">ArDII</strain>
    </source>
</reference>
<evidence type="ECO:0000256" key="1">
    <source>
        <dbReference type="ARBA" id="ARBA00004123"/>
    </source>
</evidence>
<keyword evidence="5" id="KW-0158">Chromosome</keyword>
<dbReference type="GO" id="GO:0000070">
    <property type="term" value="P:mitotic sister chromatid segregation"/>
    <property type="evidence" value="ECO:0007669"/>
    <property type="project" value="TreeGrafter"/>
</dbReference>
<dbReference type="STRING" id="5454.A0A163IXU1"/>
<dbReference type="InterPro" id="IPR008253">
    <property type="entry name" value="Marvel"/>
</dbReference>
<evidence type="ECO:0000313" key="13">
    <source>
        <dbReference type="EMBL" id="KZM26015.1"/>
    </source>
</evidence>
<keyword evidence="9" id="KW-0539">Nucleus</keyword>
<evidence type="ECO:0000256" key="11">
    <source>
        <dbReference type="SAM" id="Phobius"/>
    </source>
</evidence>
<dbReference type="InterPro" id="IPR016024">
    <property type="entry name" value="ARM-type_fold"/>
</dbReference>
<keyword evidence="10" id="KW-0137">Centromere</keyword>
<dbReference type="PANTHER" id="PTHR48208">
    <property type="entry name" value="CENTROMERE PROTEIN I"/>
    <property type="match status" value="1"/>
</dbReference>
<dbReference type="GO" id="GO:0034080">
    <property type="term" value="P:CENP-A containing chromatin assembly"/>
    <property type="evidence" value="ECO:0007669"/>
    <property type="project" value="TreeGrafter"/>
</dbReference>
<feature type="domain" description="MARVEL" evidence="12">
    <location>
        <begin position="733"/>
        <end position="863"/>
    </location>
</feature>
<proteinExistence type="inferred from homology"/>
<evidence type="ECO:0000256" key="10">
    <source>
        <dbReference type="ARBA" id="ARBA00023328"/>
    </source>
</evidence>
<keyword evidence="14" id="KW-1185">Reference proteome</keyword>
<feature type="transmembrane region" description="Helical" evidence="11">
    <location>
        <begin position="808"/>
        <end position="830"/>
    </location>
</feature>